<evidence type="ECO:0000256" key="1">
    <source>
        <dbReference type="SAM" id="Phobius"/>
    </source>
</evidence>
<reference evidence="2" key="1">
    <citation type="submission" date="2021-01" db="EMBL/GenBank/DDBJ databases">
        <authorList>
            <person name="Li R."/>
            <person name="Bekaert M."/>
        </authorList>
    </citation>
    <scope>NUCLEOTIDE SEQUENCE</scope>
    <source>
        <strain evidence="2">Farmed</strain>
    </source>
</reference>
<dbReference type="Proteomes" id="UP000597762">
    <property type="component" value="Unassembled WGS sequence"/>
</dbReference>
<evidence type="ECO:0000313" key="3">
    <source>
        <dbReference type="Proteomes" id="UP000597762"/>
    </source>
</evidence>
<protein>
    <submittedName>
        <fullName evidence="2">Uncharacterized protein</fullName>
    </submittedName>
</protein>
<proteinExistence type="predicted"/>
<keyword evidence="1" id="KW-0812">Transmembrane</keyword>
<name>A0A812AWQ4_ACAPH</name>
<keyword evidence="1" id="KW-0472">Membrane</keyword>
<keyword evidence="3" id="KW-1185">Reference proteome</keyword>
<accession>A0A812AWQ4</accession>
<evidence type="ECO:0000313" key="2">
    <source>
        <dbReference type="EMBL" id="CAE1161603.1"/>
    </source>
</evidence>
<dbReference type="EMBL" id="CAHIKZ030000224">
    <property type="protein sequence ID" value="CAE1161603.1"/>
    <property type="molecule type" value="Genomic_DNA"/>
</dbReference>
<organism evidence="2 3">
    <name type="scientific">Acanthosepion pharaonis</name>
    <name type="common">Pharaoh cuttlefish</name>
    <name type="synonym">Sepia pharaonis</name>
    <dbReference type="NCBI Taxonomy" id="158019"/>
    <lineage>
        <taxon>Eukaryota</taxon>
        <taxon>Metazoa</taxon>
        <taxon>Spiralia</taxon>
        <taxon>Lophotrochozoa</taxon>
        <taxon>Mollusca</taxon>
        <taxon>Cephalopoda</taxon>
        <taxon>Coleoidea</taxon>
        <taxon>Decapodiformes</taxon>
        <taxon>Sepiida</taxon>
        <taxon>Sepiina</taxon>
        <taxon>Sepiidae</taxon>
        <taxon>Acanthosepion</taxon>
    </lineage>
</organism>
<keyword evidence="1" id="KW-1133">Transmembrane helix</keyword>
<comment type="caution">
    <text evidence="2">The sequence shown here is derived from an EMBL/GenBank/DDBJ whole genome shotgun (WGS) entry which is preliminary data.</text>
</comment>
<gene>
    <name evidence="2" type="ORF">SPHA_6995</name>
</gene>
<sequence length="178" mass="21019">MILILAQHLPSFFIVFFHFKRRTAGNWAAIECQQRCHMGQVQHFETKWSISSSLPSPLSRTESFFVFIFTITFVLAVFLYLFFFSFFIRWFLNFLHERFQKGGKKVGSEEEQKVKTRKLVGIRRSLFACRGKAERPCRSKPASDALIVTPKAINKRKGRHIDTYRRREMLVIQAFEDD</sequence>
<dbReference type="AlphaFoldDB" id="A0A812AWQ4"/>
<feature type="transmembrane region" description="Helical" evidence="1">
    <location>
        <begin position="64"/>
        <end position="92"/>
    </location>
</feature>